<keyword evidence="3" id="KW-1185">Reference proteome</keyword>
<evidence type="ECO:0000313" key="3">
    <source>
        <dbReference type="Proteomes" id="UP000007797"/>
    </source>
</evidence>
<feature type="region of interest" description="Disordered" evidence="1">
    <location>
        <begin position="1"/>
        <end position="26"/>
    </location>
</feature>
<organism evidence="2 3">
    <name type="scientific">Cavenderia fasciculata</name>
    <name type="common">Slime mold</name>
    <name type="synonym">Dictyostelium fasciculatum</name>
    <dbReference type="NCBI Taxonomy" id="261658"/>
    <lineage>
        <taxon>Eukaryota</taxon>
        <taxon>Amoebozoa</taxon>
        <taxon>Evosea</taxon>
        <taxon>Eumycetozoa</taxon>
        <taxon>Dictyostelia</taxon>
        <taxon>Acytosteliales</taxon>
        <taxon>Cavenderiaceae</taxon>
        <taxon>Cavenderia</taxon>
    </lineage>
</organism>
<sequence>MKRECKSSSKEVETTNNNSNNNNIQSITETSEQDILDLVHKLCDNTFDDKESISITLRRLCKYLAVRDKNDYNKMNQDCVVDGLTNETKIKIRSLLLDTFEGCKDNSNLKKLIELLLTNRYKRDSNDEEIFRFGIIKWFNNVLKHQSNENGIRTNMLISTSTIYSVLVVLSNIKQPCQSELVFETLEAIWRLHYKGDDIKTLKEIDILILITIFKHYQFRDNQQQVQLKQDIINSIYNCLSSLSHLLKNKEFQVFFKQTIGILFQSAYDDEYFIPQQQSQLEEDKDSFKQFSILRKMGNEPQQRFRFLQCIDLNDQTIFTIILDHLKESLSITTTPPTWKDKLIVLKVLNYIDALSMNYNSGIGSLLSVILNSNILQRIFSFETQDNVLVHYELLVFIFKLTQDPDVLESSSFIINEGWQCIINHKQDPIHALTLYTLCYFINVTKKKVFSQDLIDQVFEQSLQSNHKYLVDHAKELVLNNTCLVSERLAPFMIGFLDTMNGVMETNNIIKYFNSLETSSAKTKREYLNRLAMRMLLLFKPPNFAHHNMKMNSFIFTYLLGWILDGSIGKNAVIYLPAIMKVMITQLISYSDIDRLVRICEKFPDKVYSYMNHLIPRAIDVFNDANHTKLMMCLLTICLQFSQTDQQLAASNQLFQHIIDIFVSDPGDSNWKIQGFNGWIEQVQRVGGISPNIEQKKQIIDWIKNGIPMVHIQLRSRLQFSVLRQYSKFIHQITTAFGNDDDTDYYLEIGIYHVEKMLEGIKNNVYVSDMGFTITNFHKLFKTIQFSCQANNIWSNHFKKYLMTNITNNDHLQSLLFLTKLNDN</sequence>
<dbReference type="EMBL" id="GL883026">
    <property type="protein sequence ID" value="EGG15563.1"/>
    <property type="molecule type" value="Genomic_DNA"/>
</dbReference>
<evidence type="ECO:0000313" key="2">
    <source>
        <dbReference type="EMBL" id="EGG15563.1"/>
    </source>
</evidence>
<accession>F4QA44</accession>
<dbReference type="KEGG" id="dfa:DFA_10405"/>
<dbReference type="InterPro" id="IPR016024">
    <property type="entry name" value="ARM-type_fold"/>
</dbReference>
<protein>
    <submittedName>
        <fullName evidence="2">Uncharacterized protein</fullName>
    </submittedName>
</protein>
<dbReference type="GeneID" id="14867725"/>
<dbReference type="RefSeq" id="XP_004354305.1">
    <property type="nucleotide sequence ID" value="XM_004354253.1"/>
</dbReference>
<proteinExistence type="predicted"/>
<name>F4QA44_CACFS</name>
<dbReference type="Proteomes" id="UP000007797">
    <property type="component" value="Unassembled WGS sequence"/>
</dbReference>
<reference evidence="3" key="1">
    <citation type="journal article" date="2011" name="Genome Res.">
        <title>Phylogeny-wide analysis of social amoeba genomes highlights ancient origins for complex intercellular communication.</title>
        <authorList>
            <person name="Heidel A.J."/>
            <person name="Lawal H.M."/>
            <person name="Felder M."/>
            <person name="Schilde C."/>
            <person name="Helps N.R."/>
            <person name="Tunggal B."/>
            <person name="Rivero F."/>
            <person name="John U."/>
            <person name="Schleicher M."/>
            <person name="Eichinger L."/>
            <person name="Platzer M."/>
            <person name="Noegel A.A."/>
            <person name="Schaap P."/>
            <person name="Gloeckner G."/>
        </authorList>
    </citation>
    <scope>NUCLEOTIDE SEQUENCE [LARGE SCALE GENOMIC DNA]</scope>
    <source>
        <strain evidence="3">SH3</strain>
    </source>
</reference>
<dbReference type="SUPFAM" id="SSF48371">
    <property type="entry name" value="ARM repeat"/>
    <property type="match status" value="1"/>
</dbReference>
<feature type="compositionally biased region" description="Low complexity" evidence="1">
    <location>
        <begin position="14"/>
        <end position="26"/>
    </location>
</feature>
<dbReference type="AlphaFoldDB" id="F4QA44"/>
<evidence type="ECO:0000256" key="1">
    <source>
        <dbReference type="SAM" id="MobiDB-lite"/>
    </source>
</evidence>
<feature type="compositionally biased region" description="Basic and acidic residues" evidence="1">
    <location>
        <begin position="1"/>
        <end position="13"/>
    </location>
</feature>
<gene>
    <name evidence="2" type="ORF">DFA_10405</name>
</gene>